<dbReference type="InterPro" id="IPR003593">
    <property type="entry name" value="AAA+_ATPase"/>
</dbReference>
<evidence type="ECO:0000313" key="12">
    <source>
        <dbReference type="Proteomes" id="UP001199044"/>
    </source>
</evidence>
<dbReference type="PANTHER" id="PTHR43297">
    <property type="entry name" value="OLIGOPEPTIDE TRANSPORT ATP-BINDING PROTEIN APPD"/>
    <property type="match status" value="1"/>
</dbReference>
<evidence type="ECO:0000256" key="4">
    <source>
        <dbReference type="ARBA" id="ARBA00022475"/>
    </source>
</evidence>
<evidence type="ECO:0000256" key="8">
    <source>
        <dbReference type="ARBA" id="ARBA00038852"/>
    </source>
</evidence>
<evidence type="ECO:0000259" key="10">
    <source>
        <dbReference type="PROSITE" id="PS50893"/>
    </source>
</evidence>
<dbReference type="PROSITE" id="PS50893">
    <property type="entry name" value="ABC_TRANSPORTER_2"/>
    <property type="match status" value="1"/>
</dbReference>
<evidence type="ECO:0000256" key="1">
    <source>
        <dbReference type="ARBA" id="ARBA00004417"/>
    </source>
</evidence>
<comment type="caution">
    <text evidence="11">The sequence shown here is derived from an EMBL/GenBank/DDBJ whole genome shotgun (WGS) entry which is preliminary data.</text>
</comment>
<keyword evidence="6 11" id="KW-0067">ATP-binding</keyword>
<evidence type="ECO:0000256" key="6">
    <source>
        <dbReference type="ARBA" id="ARBA00022840"/>
    </source>
</evidence>
<dbReference type="InterPro" id="IPR013563">
    <property type="entry name" value="Oligopep_ABC_C"/>
</dbReference>
<dbReference type="InterPro" id="IPR003439">
    <property type="entry name" value="ABC_transporter-like_ATP-bd"/>
</dbReference>
<evidence type="ECO:0000256" key="3">
    <source>
        <dbReference type="ARBA" id="ARBA00022448"/>
    </source>
</evidence>
<comment type="similarity">
    <text evidence="2">Belongs to the ABC transporter superfamily.</text>
</comment>
<evidence type="ECO:0000256" key="2">
    <source>
        <dbReference type="ARBA" id="ARBA00005417"/>
    </source>
</evidence>
<dbReference type="PROSITE" id="PS00211">
    <property type="entry name" value="ABC_TRANSPORTER_1"/>
    <property type="match status" value="1"/>
</dbReference>
<gene>
    <name evidence="11" type="ORF">LDJ79_13640</name>
</gene>
<dbReference type="InterPro" id="IPR027417">
    <property type="entry name" value="P-loop_NTPase"/>
</dbReference>
<dbReference type="EMBL" id="JAIWIU010000092">
    <property type="protein sequence ID" value="MCA2017164.1"/>
    <property type="molecule type" value="Genomic_DNA"/>
</dbReference>
<dbReference type="GO" id="GO:0005524">
    <property type="term" value="F:ATP binding"/>
    <property type="evidence" value="ECO:0007669"/>
    <property type="project" value="UniProtKB-KW"/>
</dbReference>
<dbReference type="Pfam" id="PF00005">
    <property type="entry name" value="ABC_tran"/>
    <property type="match status" value="1"/>
</dbReference>
<dbReference type="SMART" id="SM00382">
    <property type="entry name" value="AAA"/>
    <property type="match status" value="1"/>
</dbReference>
<comment type="catalytic activity">
    <reaction evidence="9">
        <text>a dipeptide(out) + ATP + H2O = a dipeptide(in) + ADP + phosphate + H(+)</text>
        <dbReference type="Rhea" id="RHEA:23120"/>
        <dbReference type="ChEBI" id="CHEBI:15377"/>
        <dbReference type="ChEBI" id="CHEBI:15378"/>
        <dbReference type="ChEBI" id="CHEBI:30616"/>
        <dbReference type="ChEBI" id="CHEBI:43474"/>
        <dbReference type="ChEBI" id="CHEBI:90799"/>
        <dbReference type="ChEBI" id="CHEBI:456216"/>
        <dbReference type="EC" id="7.4.2.9"/>
    </reaction>
</comment>
<proteinExistence type="inferred from homology"/>
<dbReference type="Gene3D" id="3.40.50.300">
    <property type="entry name" value="P-loop containing nucleotide triphosphate hydrolases"/>
    <property type="match status" value="1"/>
</dbReference>
<keyword evidence="3" id="KW-0813">Transport</keyword>
<accession>A0ABS7YRU0</accession>
<keyword evidence="7" id="KW-0472">Membrane</keyword>
<dbReference type="Proteomes" id="UP001199044">
    <property type="component" value="Unassembled WGS sequence"/>
</dbReference>
<sequence length="340" mass="37374">MTESKLTPLLSVRDLAVEFRTDKGPARAINGVSFDVYPGETLAIVGESGCGKSVSSLAIMGLIPSPPGKIVAGSIRYQGQELVGLDEKAYRRLRGSQISMIFQEPMTALNPVLKISTQMIDVIRNHQSLSRKEAKQHAIEMLSKVGIPAPEKRIDDYPHQLSGGMRQRVMIAMALSCHPSLLLADEPTTALDVTIQAQVMREMVRLKQELEMAMILVTHDLGVVAESCDRVVVMYCGEVVEQGTVDAIFANPQHPYTRGLLESVPKVREHKIRRLPTIEGMVPDLFHLPQGCRFADRCALASTQCHQHSPELENISALTASNTPAVEHRAACFHLDKEPA</sequence>
<dbReference type="Pfam" id="PF08352">
    <property type="entry name" value="oligo_HPY"/>
    <property type="match status" value="1"/>
</dbReference>
<dbReference type="InterPro" id="IPR050388">
    <property type="entry name" value="ABC_Ni/Peptide_Import"/>
</dbReference>
<reference evidence="12" key="1">
    <citation type="submission" date="2023-07" db="EMBL/GenBank/DDBJ databases">
        <title>Molecular identification of indigenous halophilic bacteria isolated from red sea cost, biodegradation of synthetic dyes and assessment of degraded metabolite toxicity.</title>
        <authorList>
            <person name="Chaieb K."/>
            <person name="Altayb H.N."/>
        </authorList>
    </citation>
    <scope>NUCLEOTIDE SEQUENCE [LARGE SCALE GENOMIC DNA]</scope>
    <source>
        <strain evidence="12">K20</strain>
    </source>
</reference>
<evidence type="ECO:0000313" key="11">
    <source>
        <dbReference type="EMBL" id="MCA2017164.1"/>
    </source>
</evidence>
<dbReference type="EC" id="7.4.2.9" evidence="8"/>
<evidence type="ECO:0000256" key="7">
    <source>
        <dbReference type="ARBA" id="ARBA00023136"/>
    </source>
</evidence>
<organism evidence="11 12">
    <name type="scientific">Vibrio tritonius</name>
    <dbReference type="NCBI Taxonomy" id="1435069"/>
    <lineage>
        <taxon>Bacteria</taxon>
        <taxon>Pseudomonadati</taxon>
        <taxon>Pseudomonadota</taxon>
        <taxon>Gammaproteobacteria</taxon>
        <taxon>Vibrionales</taxon>
        <taxon>Vibrionaceae</taxon>
        <taxon>Vibrio</taxon>
    </lineage>
</organism>
<keyword evidence="4" id="KW-1003">Cell membrane</keyword>
<dbReference type="RefSeq" id="WP_225250960.1">
    <property type="nucleotide sequence ID" value="NZ_JAIWIU010000092.1"/>
</dbReference>
<dbReference type="InterPro" id="IPR017871">
    <property type="entry name" value="ABC_transporter-like_CS"/>
</dbReference>
<keyword evidence="12" id="KW-1185">Reference proteome</keyword>
<dbReference type="SUPFAM" id="SSF52540">
    <property type="entry name" value="P-loop containing nucleoside triphosphate hydrolases"/>
    <property type="match status" value="1"/>
</dbReference>
<evidence type="ECO:0000256" key="9">
    <source>
        <dbReference type="ARBA" id="ARBA00047356"/>
    </source>
</evidence>
<protein>
    <recommendedName>
        <fullName evidence="8">ABC-type dipeptide transporter</fullName>
        <ecNumber evidence="8">7.4.2.9</ecNumber>
    </recommendedName>
</protein>
<comment type="subcellular location">
    <subcellularLocation>
        <location evidence="1">Cell inner membrane</location>
        <topology evidence="1">Peripheral membrane protein</topology>
    </subcellularLocation>
</comment>
<dbReference type="PANTHER" id="PTHR43297:SF2">
    <property type="entry name" value="DIPEPTIDE TRANSPORT ATP-BINDING PROTEIN DPPD"/>
    <property type="match status" value="1"/>
</dbReference>
<keyword evidence="5" id="KW-0547">Nucleotide-binding</keyword>
<feature type="domain" description="ABC transporter" evidence="10">
    <location>
        <begin position="12"/>
        <end position="261"/>
    </location>
</feature>
<dbReference type="NCBIfam" id="TIGR01727">
    <property type="entry name" value="oligo_HPY"/>
    <property type="match status" value="1"/>
</dbReference>
<evidence type="ECO:0000256" key="5">
    <source>
        <dbReference type="ARBA" id="ARBA00022741"/>
    </source>
</evidence>
<dbReference type="CDD" id="cd03257">
    <property type="entry name" value="ABC_NikE_OppD_transporters"/>
    <property type="match status" value="1"/>
</dbReference>
<name>A0ABS7YRU0_9VIBR</name>